<reference evidence="1 2" key="1">
    <citation type="journal article" date="2021" name="BMC Genomics">
        <title>Telomere-to-telomere genome assembly of asparaginase-producing Trichoderma simmonsii.</title>
        <authorList>
            <person name="Chung D."/>
            <person name="Kwon Y.M."/>
            <person name="Yang Y."/>
        </authorList>
    </citation>
    <scope>NUCLEOTIDE SEQUENCE [LARGE SCALE GENOMIC DNA]</scope>
    <source>
        <strain evidence="1 2">GH-Sj1</strain>
    </source>
</reference>
<accession>A0A8G0PFJ8</accession>
<proteinExistence type="predicted"/>
<evidence type="ECO:0000313" key="1">
    <source>
        <dbReference type="EMBL" id="QYS98702.1"/>
    </source>
</evidence>
<gene>
    <name evidence="1" type="ORF">H0G86_005870</name>
</gene>
<dbReference type="AlphaFoldDB" id="A0A8G0PFJ8"/>
<protein>
    <submittedName>
        <fullName evidence="1">Uncharacterized protein</fullName>
    </submittedName>
</protein>
<sequence>MSLLNAPLQSYFHSFVQHTYELLSPIISHSKIPIFIKDIDHPWINENLQWLEHRDDPFKELCDPSSEIYRGIDGRVCPDDLFNRLVIDNNRWGMDRMPWRNARDRLREMRDCPMALDSVKHLYVDIYVSSGEYGLRYDSPNPGDEIPKLFADVLTLMHNLERIDWKLSEQSANYFESVFSKRNLSLPSVNHLVPSQSSFYLIPMCPNLRVLEATASRSDKESFIESASKVPSIQSLKFAVHEWSEPLLSDLLRAMPNLVSLSLKGRIGTDTMYSDLTGMYSDERFHYVEVEKEKLQMVKNSLGLEPDDIIIIKRPNDPYLKTFLRELIGYPNIRHLELPYSADLSLGFDGGPWCGNAYFGPDGRAYHRTVLQEGAETDEKAARIALSVLPHLESISIGGSTPHMTKEDGNKVVFVWPWTGRMEEWLLEQVPDVPKDDPWYDAQ</sequence>
<dbReference type="Proteomes" id="UP000826661">
    <property type="component" value="Chromosome III"/>
</dbReference>
<keyword evidence="2" id="KW-1185">Reference proteome</keyword>
<name>A0A8G0PFJ8_9HYPO</name>
<organism evidence="1 2">
    <name type="scientific">Trichoderma simmonsii</name>
    <dbReference type="NCBI Taxonomy" id="1491479"/>
    <lineage>
        <taxon>Eukaryota</taxon>
        <taxon>Fungi</taxon>
        <taxon>Dikarya</taxon>
        <taxon>Ascomycota</taxon>
        <taxon>Pezizomycotina</taxon>
        <taxon>Sordariomycetes</taxon>
        <taxon>Hypocreomycetidae</taxon>
        <taxon>Hypocreales</taxon>
        <taxon>Hypocreaceae</taxon>
        <taxon>Trichoderma</taxon>
    </lineage>
</organism>
<dbReference type="SUPFAM" id="SSF52047">
    <property type="entry name" value="RNI-like"/>
    <property type="match status" value="1"/>
</dbReference>
<dbReference type="InterPro" id="IPR032675">
    <property type="entry name" value="LRR_dom_sf"/>
</dbReference>
<dbReference type="EMBL" id="CP075866">
    <property type="protein sequence ID" value="QYS98702.1"/>
    <property type="molecule type" value="Genomic_DNA"/>
</dbReference>
<evidence type="ECO:0000313" key="2">
    <source>
        <dbReference type="Proteomes" id="UP000826661"/>
    </source>
</evidence>
<dbReference type="Gene3D" id="3.80.10.10">
    <property type="entry name" value="Ribonuclease Inhibitor"/>
    <property type="match status" value="1"/>
</dbReference>